<dbReference type="Proteomes" id="UP000236311">
    <property type="component" value="Unassembled WGS sequence"/>
</dbReference>
<evidence type="ECO:0000313" key="2">
    <source>
        <dbReference type="Proteomes" id="UP000236311"/>
    </source>
</evidence>
<dbReference type="AlphaFoldDB" id="A0A2K4ZA39"/>
<reference evidence="1 2" key="1">
    <citation type="submission" date="2018-01" db="EMBL/GenBank/DDBJ databases">
        <authorList>
            <person name="Gaut B.S."/>
            <person name="Morton B.R."/>
            <person name="Clegg M.T."/>
            <person name="Duvall M.R."/>
        </authorList>
    </citation>
    <scope>NUCLEOTIDE SEQUENCE [LARGE SCALE GENOMIC DNA]</scope>
    <source>
        <strain evidence="1">GP69</strain>
    </source>
</reference>
<proteinExistence type="predicted"/>
<keyword evidence="2" id="KW-1185">Reference proteome</keyword>
<gene>
    <name evidence="1" type="ORF">AMURIS_00013</name>
</gene>
<sequence length="75" mass="8555">MSTLDTTISMIQKCTEDELQVVQQVIRQFFLNRGPHTTTKNQFLEELQISRGQHQSCQSQEAGEALAELRAKYGL</sequence>
<name>A0A2K4ZA39_9FIRM</name>
<protein>
    <submittedName>
        <fullName evidence="1">Uncharacterized protein</fullName>
    </submittedName>
</protein>
<dbReference type="EMBL" id="OFSM01000001">
    <property type="protein sequence ID" value="SOY27309.1"/>
    <property type="molecule type" value="Genomic_DNA"/>
</dbReference>
<evidence type="ECO:0000313" key="1">
    <source>
        <dbReference type="EMBL" id="SOY27309.1"/>
    </source>
</evidence>
<organism evidence="1 2">
    <name type="scientific">Acetatifactor muris</name>
    <dbReference type="NCBI Taxonomy" id="879566"/>
    <lineage>
        <taxon>Bacteria</taxon>
        <taxon>Bacillati</taxon>
        <taxon>Bacillota</taxon>
        <taxon>Clostridia</taxon>
        <taxon>Lachnospirales</taxon>
        <taxon>Lachnospiraceae</taxon>
        <taxon>Acetatifactor</taxon>
    </lineage>
</organism>
<dbReference type="RefSeq" id="WP_103237457.1">
    <property type="nucleotide sequence ID" value="NZ_JANJZD010000008.1"/>
</dbReference>
<accession>A0A2K4ZA39</accession>